<evidence type="ECO:0000259" key="11">
    <source>
        <dbReference type="PROSITE" id="PS50048"/>
    </source>
</evidence>
<keyword evidence="7" id="KW-0804">Transcription</keyword>
<protein>
    <recommendedName>
        <fullName evidence="11">Zn(2)-C6 fungal-type domain-containing protein</fullName>
    </recommendedName>
</protein>
<dbReference type="InterPro" id="IPR007400">
    <property type="entry name" value="PrpF-like"/>
</dbReference>
<organism evidence="12 13">
    <name type="scientific">Fusarium fujikuroi</name>
    <name type="common">Bakanae and foot rot disease fungus</name>
    <name type="synonym">Gibberella fujikuroi</name>
    <dbReference type="NCBI Taxonomy" id="5127"/>
    <lineage>
        <taxon>Eukaryota</taxon>
        <taxon>Fungi</taxon>
        <taxon>Dikarya</taxon>
        <taxon>Ascomycota</taxon>
        <taxon>Pezizomycotina</taxon>
        <taxon>Sordariomycetes</taxon>
        <taxon>Hypocreomycetidae</taxon>
        <taxon>Hypocreales</taxon>
        <taxon>Nectriaceae</taxon>
        <taxon>Fusarium</taxon>
        <taxon>Fusarium fujikuroi species complex</taxon>
    </lineage>
</organism>
<dbReference type="PANTHER" id="PTHR31313:SF86">
    <property type="entry name" value="ZN(2)-C6 FUNGAL-TYPE DOMAIN-CONTAINING PROTEIN"/>
    <property type="match status" value="1"/>
</dbReference>
<dbReference type="InterPro" id="IPR007219">
    <property type="entry name" value="XnlR_reg_dom"/>
</dbReference>
<feature type="compositionally biased region" description="Polar residues" evidence="10">
    <location>
        <begin position="653"/>
        <end position="666"/>
    </location>
</feature>
<dbReference type="CDD" id="cd12148">
    <property type="entry name" value="fungal_TF_MHR"/>
    <property type="match status" value="1"/>
</dbReference>
<feature type="domain" description="Zn(2)-C6 fungal-type" evidence="11">
    <location>
        <begin position="17"/>
        <end position="47"/>
    </location>
</feature>
<dbReference type="SUPFAM" id="SSF57701">
    <property type="entry name" value="Zn2/Cys6 DNA-binding domain"/>
    <property type="match status" value="1"/>
</dbReference>
<evidence type="ECO:0000256" key="5">
    <source>
        <dbReference type="ARBA" id="ARBA00023015"/>
    </source>
</evidence>
<evidence type="ECO:0000256" key="7">
    <source>
        <dbReference type="ARBA" id="ARBA00023163"/>
    </source>
</evidence>
<dbReference type="AlphaFoldDB" id="A0A9Q9S3D3"/>
<dbReference type="CDD" id="cd00067">
    <property type="entry name" value="GAL4"/>
    <property type="match status" value="1"/>
</dbReference>
<keyword evidence="8" id="KW-0413">Isomerase</keyword>
<name>A0A9Q9S3D3_FUSFU</name>
<dbReference type="InterPro" id="IPR001138">
    <property type="entry name" value="Zn2Cys6_DnaBD"/>
</dbReference>
<evidence type="ECO:0000256" key="6">
    <source>
        <dbReference type="ARBA" id="ARBA00023125"/>
    </source>
</evidence>
<dbReference type="InterPro" id="IPR051615">
    <property type="entry name" value="Transcr_Regulatory_Elem"/>
</dbReference>
<dbReference type="Gene3D" id="3.10.310.10">
    <property type="entry name" value="Diaminopimelate Epimerase, Chain A, domain 1"/>
    <property type="match status" value="2"/>
</dbReference>
<dbReference type="GO" id="GO:0006351">
    <property type="term" value="P:DNA-templated transcription"/>
    <property type="evidence" value="ECO:0007669"/>
    <property type="project" value="InterPro"/>
</dbReference>
<dbReference type="Proteomes" id="UP000760494">
    <property type="component" value="Unassembled WGS sequence"/>
</dbReference>
<evidence type="ECO:0000313" key="13">
    <source>
        <dbReference type="Proteomes" id="UP000760494"/>
    </source>
</evidence>
<dbReference type="PROSITE" id="PS50048">
    <property type="entry name" value="ZN2_CY6_FUNGAL_2"/>
    <property type="match status" value="1"/>
</dbReference>
<comment type="caution">
    <text evidence="12">The sequence shown here is derived from an EMBL/GenBank/DDBJ whole genome shotgun (WGS) entry which is preliminary data.</text>
</comment>
<dbReference type="SMART" id="SM00066">
    <property type="entry name" value="GAL4"/>
    <property type="match status" value="1"/>
</dbReference>
<dbReference type="Pfam" id="PF00172">
    <property type="entry name" value="Zn_clus"/>
    <property type="match status" value="1"/>
</dbReference>
<feature type="compositionally biased region" description="Low complexity" evidence="10">
    <location>
        <begin position="85"/>
        <end position="102"/>
    </location>
</feature>
<accession>A0A9Q9S3D3</accession>
<dbReference type="InterPro" id="IPR036864">
    <property type="entry name" value="Zn2-C6_fun-type_DNA-bd_sf"/>
</dbReference>
<dbReference type="Gene3D" id="4.10.240.10">
    <property type="entry name" value="Zn(2)-C6 fungal-type DNA-binding domain"/>
    <property type="match status" value="1"/>
</dbReference>
<keyword evidence="9" id="KW-0539">Nucleus</keyword>
<evidence type="ECO:0000256" key="9">
    <source>
        <dbReference type="ARBA" id="ARBA00023242"/>
    </source>
</evidence>
<dbReference type="PROSITE" id="PS00463">
    <property type="entry name" value="ZN2_CY6_FUNGAL_1"/>
    <property type="match status" value="1"/>
</dbReference>
<dbReference type="GO" id="GO:0005634">
    <property type="term" value="C:nucleus"/>
    <property type="evidence" value="ECO:0007669"/>
    <property type="project" value="UniProtKB-SubCell"/>
</dbReference>
<comment type="similarity">
    <text evidence="2">Belongs to the PrpF family.</text>
</comment>
<keyword evidence="4" id="KW-0862">Zinc</keyword>
<dbReference type="Pfam" id="PF04082">
    <property type="entry name" value="Fungal_trans"/>
    <property type="match status" value="1"/>
</dbReference>
<comment type="subcellular location">
    <subcellularLocation>
        <location evidence="1">Nucleus</location>
    </subcellularLocation>
</comment>
<evidence type="ECO:0000313" key="12">
    <source>
        <dbReference type="EMBL" id="VTT83589.1"/>
    </source>
</evidence>
<dbReference type="Pfam" id="PF04303">
    <property type="entry name" value="PrpF"/>
    <property type="match status" value="1"/>
</dbReference>
<dbReference type="EMBL" id="CABFJX010000420">
    <property type="protein sequence ID" value="VTT83589.1"/>
    <property type="molecule type" value="Genomic_DNA"/>
</dbReference>
<sequence length="1129" mass="123589">MPAEPTPTRVRRRATEACTFCRKRKIKCNGQKPKCINCQTYEKDCVYEPVPDVTKAAGRQRHQRTKTRSVKARTESPARQTSAPAASSNGDSSEAASSSQQAVTTRDGAQPRHQSWDPSPRPMDSGVARVVVLANGESTYHGRTSALFEDNAQERPVEHEVQPRMPDHWVERGLIAEAAKQRQLEEIHFAKGQLDFDGVDPDLGMHLLSLHWNRQHHSFLITYRPAFMRDMACGGPYFSKLLLNAIYFGSSKFSPRLEVRKDVNDVRTAGWRYRERVRELVGGSLDRSDITTIQALLVMTNSLFALGDERSAAWLYAGLAFRMLIDLGLHVDLTNSHQFSDEDLEIRRRVFWGAFVVDKIQSLYQGRPVTLKENDAMVPIKFIDTYSELEFWQPFAYSTSRNDYAGSPAYSISTFTALCKLSIVMSDVMSTIYTVRTTDQSPAELSKVLDKLQKKLRDWHTALPDHLKPEVANAPDATVPPPHVLSLHAMYHVLVILLHRPFVADGHLYNTFRSISVDSVIKCSAAASSICSLLRAYHRAFSVRRAPYLISYATYVAATIHCRIAAKNGKGSAAYVNLMTCLGVFKENQETNSAVQKAAVIIHRLMSKYGVVVDDLPDDALEAEPASKSRDQQPQPQQQRVQAQIGYEGLENTGSAQTETSPNQEMQPVELSGSAVPSPGSDWINIDGIIQSFLREGDFNAGSEPTMYSQYPQKIPQVDGEHYLHTSTGQQPVYFPQGFPAGGLNSFPTPVPGAGDIEGGNSWQQTSFWPANQDAAFLEDPIFGFNGSSTDLPEKQSEWGPHLISALGSRNNDAKQVDGVGGGSSTTSKVAVISLSNREDADVDFTFVQVAVGKESVDFSGNCGNMSSGVGPFAVQERLVTPKPGQTEIDVRIFNTNTSRIIVETVELDRNGDFKEDGDFIIPGVKSPGSEVKCSFVDPAGSMAGSLFPSGQKQQWLHVDPSSLLPEMAPFQIRATLIDAANPFVMISAADFTGILGANAVPETQHALVEAIRCQGAVDMGLATSTKVAGLTRGTPKIALLSSPTRRANNKTPDIYVQSYSMGLPHPTLQLTGAVCLGSAVSIQGTIAADLSATPITDGPPTPERTPSPDMQGERKDTANTRQIIIEHI</sequence>
<gene>
    <name evidence="12" type="ORF">C2S_12794</name>
</gene>
<feature type="region of interest" description="Disordered" evidence="10">
    <location>
        <begin position="653"/>
        <end position="680"/>
    </location>
</feature>
<evidence type="ECO:0000256" key="4">
    <source>
        <dbReference type="ARBA" id="ARBA00022833"/>
    </source>
</evidence>
<dbReference type="PANTHER" id="PTHR31313">
    <property type="entry name" value="TY1 ENHANCER ACTIVATOR"/>
    <property type="match status" value="1"/>
</dbReference>
<evidence type="ECO:0000256" key="2">
    <source>
        <dbReference type="ARBA" id="ARBA00007673"/>
    </source>
</evidence>
<feature type="region of interest" description="Disordered" evidence="10">
    <location>
        <begin position="53"/>
        <end position="124"/>
    </location>
</feature>
<dbReference type="GO" id="GO:0008270">
    <property type="term" value="F:zinc ion binding"/>
    <property type="evidence" value="ECO:0007669"/>
    <property type="project" value="InterPro"/>
</dbReference>
<dbReference type="GO" id="GO:0003677">
    <property type="term" value="F:DNA binding"/>
    <property type="evidence" value="ECO:0007669"/>
    <property type="project" value="UniProtKB-KW"/>
</dbReference>
<evidence type="ECO:0000256" key="1">
    <source>
        <dbReference type="ARBA" id="ARBA00004123"/>
    </source>
</evidence>
<feature type="compositionally biased region" description="Basic and acidic residues" evidence="10">
    <location>
        <begin position="1112"/>
        <end position="1123"/>
    </location>
</feature>
<evidence type="ECO:0000256" key="10">
    <source>
        <dbReference type="SAM" id="MobiDB-lite"/>
    </source>
</evidence>
<keyword evidence="6" id="KW-0238">DNA-binding</keyword>
<feature type="region of interest" description="Disordered" evidence="10">
    <location>
        <begin position="1092"/>
        <end position="1123"/>
    </location>
</feature>
<evidence type="ECO:0000256" key="3">
    <source>
        <dbReference type="ARBA" id="ARBA00022723"/>
    </source>
</evidence>
<evidence type="ECO:0000256" key="8">
    <source>
        <dbReference type="ARBA" id="ARBA00023235"/>
    </source>
</evidence>
<proteinExistence type="inferred from homology"/>
<dbReference type="SMART" id="SM00906">
    <property type="entry name" value="Fungal_trans"/>
    <property type="match status" value="1"/>
</dbReference>
<keyword evidence="3" id="KW-0479">Metal-binding</keyword>
<dbReference type="GO" id="GO:0016853">
    <property type="term" value="F:isomerase activity"/>
    <property type="evidence" value="ECO:0007669"/>
    <property type="project" value="UniProtKB-KW"/>
</dbReference>
<feature type="compositionally biased region" description="Basic residues" evidence="10">
    <location>
        <begin position="58"/>
        <end position="71"/>
    </location>
</feature>
<dbReference type="SUPFAM" id="SSF54506">
    <property type="entry name" value="Diaminopimelate epimerase-like"/>
    <property type="match status" value="2"/>
</dbReference>
<keyword evidence="5" id="KW-0805">Transcription regulation</keyword>
<reference evidence="12" key="1">
    <citation type="submission" date="2019-05" db="EMBL/GenBank/DDBJ databases">
        <authorList>
            <person name="Piombo E."/>
        </authorList>
    </citation>
    <scope>NUCLEOTIDE SEQUENCE</scope>
    <source>
        <strain evidence="12">C2S</strain>
    </source>
</reference>
<dbReference type="GO" id="GO:0000981">
    <property type="term" value="F:DNA-binding transcription factor activity, RNA polymerase II-specific"/>
    <property type="evidence" value="ECO:0007669"/>
    <property type="project" value="InterPro"/>
</dbReference>